<dbReference type="Proteomes" id="UP000829398">
    <property type="component" value="Chromosome 4"/>
</dbReference>
<keyword evidence="2" id="KW-1185">Reference proteome</keyword>
<comment type="caution">
    <text evidence="1">The sequence shown here is derived from an EMBL/GenBank/DDBJ whole genome shotgun (WGS) entry which is preliminary data.</text>
</comment>
<name>A0ACB8LDD7_CITSI</name>
<evidence type="ECO:0000313" key="2">
    <source>
        <dbReference type="Proteomes" id="UP000829398"/>
    </source>
</evidence>
<dbReference type="EMBL" id="CM039173">
    <property type="protein sequence ID" value="KAH9771330.1"/>
    <property type="molecule type" value="Genomic_DNA"/>
</dbReference>
<protein>
    <submittedName>
        <fullName evidence="1">Uncharacterized protein</fullName>
    </submittedName>
</protein>
<evidence type="ECO:0000313" key="1">
    <source>
        <dbReference type="EMBL" id="KAH9771330.1"/>
    </source>
</evidence>
<sequence length="124" mass="13414">MVNGIWKIWKVVDGARIQGAAKIIGIDKNPCRKDKGEAFGMTDFINPDDEPNKSISELVKEMTHGTGVDYGFECTGVTSLLSEALEAANEAKVPLNCLAIALGRNLKGTIFGGIKTKSEFTHYP</sequence>
<gene>
    <name evidence="1" type="ORF">KPL71_012667</name>
</gene>
<reference evidence="2" key="1">
    <citation type="journal article" date="2023" name="Hortic. Res.">
        <title>A chromosome-level phased genome enabling allele-level studies in sweet orange: a case study on citrus Huanglongbing tolerance.</title>
        <authorList>
            <person name="Wu B."/>
            <person name="Yu Q."/>
            <person name="Deng Z."/>
            <person name="Duan Y."/>
            <person name="Luo F."/>
            <person name="Gmitter F. Jr."/>
        </authorList>
    </citation>
    <scope>NUCLEOTIDE SEQUENCE [LARGE SCALE GENOMIC DNA]</scope>
    <source>
        <strain evidence="2">cv. Valencia</strain>
    </source>
</reference>
<organism evidence="1 2">
    <name type="scientific">Citrus sinensis</name>
    <name type="common">Sweet orange</name>
    <name type="synonym">Citrus aurantium var. sinensis</name>
    <dbReference type="NCBI Taxonomy" id="2711"/>
    <lineage>
        <taxon>Eukaryota</taxon>
        <taxon>Viridiplantae</taxon>
        <taxon>Streptophyta</taxon>
        <taxon>Embryophyta</taxon>
        <taxon>Tracheophyta</taxon>
        <taxon>Spermatophyta</taxon>
        <taxon>Magnoliopsida</taxon>
        <taxon>eudicotyledons</taxon>
        <taxon>Gunneridae</taxon>
        <taxon>Pentapetalae</taxon>
        <taxon>rosids</taxon>
        <taxon>malvids</taxon>
        <taxon>Sapindales</taxon>
        <taxon>Rutaceae</taxon>
        <taxon>Aurantioideae</taxon>
        <taxon>Citrus</taxon>
    </lineage>
</organism>
<accession>A0ACB8LDD7</accession>
<proteinExistence type="predicted"/>